<proteinExistence type="predicted"/>
<protein>
    <submittedName>
        <fullName evidence="2">CHAT domain-containing protein</fullName>
    </submittedName>
</protein>
<organism evidence="2 3">
    <name type="scientific">Candidatus Desulfatibia vada</name>
    <dbReference type="NCBI Taxonomy" id="2841696"/>
    <lineage>
        <taxon>Bacteria</taxon>
        <taxon>Pseudomonadati</taxon>
        <taxon>Thermodesulfobacteriota</taxon>
        <taxon>Desulfobacteria</taxon>
        <taxon>Desulfobacterales</taxon>
        <taxon>Desulfobacterales incertae sedis</taxon>
        <taxon>Candidatus Desulfatibia</taxon>
    </lineage>
</organism>
<feature type="non-terminal residue" evidence="2">
    <location>
        <position position="1"/>
    </location>
</feature>
<comment type="caution">
    <text evidence="2">The sequence shown here is derived from an EMBL/GenBank/DDBJ whole genome shotgun (WGS) entry which is preliminary data.</text>
</comment>
<dbReference type="InterPro" id="IPR024983">
    <property type="entry name" value="CHAT_dom"/>
</dbReference>
<dbReference type="Pfam" id="PF12770">
    <property type="entry name" value="CHAT"/>
    <property type="match status" value="1"/>
</dbReference>
<gene>
    <name evidence="2" type="ORF">H8D96_19865</name>
</gene>
<dbReference type="EMBL" id="JACNIG010000396">
    <property type="protein sequence ID" value="MBC8434171.1"/>
    <property type="molecule type" value="Genomic_DNA"/>
</dbReference>
<reference evidence="2 3" key="1">
    <citation type="submission" date="2020-08" db="EMBL/GenBank/DDBJ databases">
        <title>Bridging the membrane lipid divide: bacteria of the FCB group superphylum have the potential to synthesize archaeal ether lipids.</title>
        <authorList>
            <person name="Villanueva L."/>
            <person name="Von Meijenfeldt F.A.B."/>
            <person name="Westbye A.B."/>
            <person name="Yadav S."/>
            <person name="Hopmans E.C."/>
            <person name="Dutilh B.E."/>
            <person name="Sinninghe Damste J.S."/>
        </authorList>
    </citation>
    <scope>NUCLEOTIDE SEQUENCE [LARGE SCALE GENOMIC DNA]</scope>
    <source>
        <strain evidence="2">NIOZ-UU17</strain>
    </source>
</reference>
<feature type="domain" description="CHAT" evidence="1">
    <location>
        <begin position="1"/>
        <end position="60"/>
    </location>
</feature>
<dbReference type="AlphaFoldDB" id="A0A8J6P808"/>
<sequence>VVGTLWFAEDQTTQEIMSEFFSNLANFDTPEAMRQAQLGYLKRNAYEYTQFPRHPYFWAVSGIFGQ</sequence>
<evidence type="ECO:0000313" key="3">
    <source>
        <dbReference type="Proteomes" id="UP000605201"/>
    </source>
</evidence>
<evidence type="ECO:0000313" key="2">
    <source>
        <dbReference type="EMBL" id="MBC8434171.1"/>
    </source>
</evidence>
<name>A0A8J6P808_9BACT</name>
<accession>A0A8J6P808</accession>
<dbReference type="Proteomes" id="UP000605201">
    <property type="component" value="Unassembled WGS sequence"/>
</dbReference>
<evidence type="ECO:0000259" key="1">
    <source>
        <dbReference type="Pfam" id="PF12770"/>
    </source>
</evidence>